<proteinExistence type="predicted"/>
<dbReference type="InterPro" id="IPR035940">
    <property type="entry name" value="CAP_sf"/>
</dbReference>
<dbReference type="Gene3D" id="3.40.33.10">
    <property type="entry name" value="CAP"/>
    <property type="match status" value="1"/>
</dbReference>
<dbReference type="PANTHER" id="PTHR31157">
    <property type="entry name" value="SCP DOMAIN-CONTAINING PROTEIN"/>
    <property type="match status" value="1"/>
</dbReference>
<dbReference type="Proteomes" id="UP000609849">
    <property type="component" value="Unassembled WGS sequence"/>
</dbReference>
<protein>
    <submittedName>
        <fullName evidence="3">Peptidase</fullName>
    </submittedName>
</protein>
<feature type="domain" description="SCP" evidence="1">
    <location>
        <begin position="214"/>
        <end position="325"/>
    </location>
</feature>
<evidence type="ECO:0000259" key="2">
    <source>
        <dbReference type="Pfam" id="PF14504"/>
    </source>
</evidence>
<name>A0ABR7JS30_9FIRM</name>
<keyword evidence="4" id="KW-1185">Reference proteome</keyword>
<dbReference type="SUPFAM" id="SSF55797">
    <property type="entry name" value="PR-1-like"/>
    <property type="match status" value="1"/>
</dbReference>
<dbReference type="InterPro" id="IPR014044">
    <property type="entry name" value="CAP_dom"/>
</dbReference>
<dbReference type="InterPro" id="IPR029410">
    <property type="entry name" value="CAP_assoc"/>
</dbReference>
<organism evidence="3 4">
    <name type="scientific">Romboutsia faecis</name>
    <dbReference type="NCBI Taxonomy" id="2764597"/>
    <lineage>
        <taxon>Bacteria</taxon>
        <taxon>Bacillati</taxon>
        <taxon>Bacillota</taxon>
        <taxon>Clostridia</taxon>
        <taxon>Peptostreptococcales</taxon>
        <taxon>Peptostreptococcaceae</taxon>
        <taxon>Romboutsia</taxon>
    </lineage>
</organism>
<reference evidence="3 4" key="1">
    <citation type="submission" date="2020-08" db="EMBL/GenBank/DDBJ databases">
        <authorList>
            <person name="Liu C."/>
            <person name="Sun Q."/>
        </authorList>
    </citation>
    <scope>NUCLEOTIDE SEQUENCE [LARGE SCALE GENOMIC DNA]</scope>
    <source>
        <strain evidence="3 4">NSJ-18</strain>
    </source>
</reference>
<dbReference type="PANTHER" id="PTHR31157:SF1">
    <property type="entry name" value="SCP DOMAIN-CONTAINING PROTEIN"/>
    <property type="match status" value="1"/>
</dbReference>
<dbReference type="RefSeq" id="WP_153972330.1">
    <property type="nucleotide sequence ID" value="NZ_JACRWE010000006.1"/>
</dbReference>
<dbReference type="CDD" id="cd05379">
    <property type="entry name" value="CAP_bacterial"/>
    <property type="match status" value="1"/>
</dbReference>
<evidence type="ECO:0000313" key="4">
    <source>
        <dbReference type="Proteomes" id="UP000609849"/>
    </source>
</evidence>
<gene>
    <name evidence="3" type="ORF">H8923_13210</name>
</gene>
<evidence type="ECO:0000259" key="1">
    <source>
        <dbReference type="Pfam" id="PF00188"/>
    </source>
</evidence>
<dbReference type="EMBL" id="JACRWE010000006">
    <property type="protein sequence ID" value="MBC5997725.1"/>
    <property type="molecule type" value="Genomic_DNA"/>
</dbReference>
<feature type="domain" description="CAP-associated" evidence="2">
    <location>
        <begin position="61"/>
        <end position="194"/>
    </location>
</feature>
<sequence>MKKISTLIFIILLIIFYNNGIFTEIKSKFIDNNLDISIKDDDSDEPINEKEKIDNFQYIKIGDSKDYVVSKIGEPSRIDASEYSFNWYVYNQYKGKFAMVGIENNIVVALFSNTINSCEAENIKLDDSKQLVNDNYKSLEYRQKGNTRYMINSKGEYDIIKQNKKYITVFYDVVEGSKVCSYQIINQKTEDRMKDIYANGSEELRESFELQIIDLINSSREKYNLNKLKYSEKATISSRKHSEDMMRKDYFDHVNKEKETPFDRMKKEDITYINAGENIASGQFSAIYAHEALMNSKGHRKNILGNYKYIGVGVDFGGAYKIYYTENFYT</sequence>
<dbReference type="Pfam" id="PF14504">
    <property type="entry name" value="CAP_assoc_N"/>
    <property type="match status" value="1"/>
</dbReference>
<accession>A0ABR7JS30</accession>
<dbReference type="Pfam" id="PF00188">
    <property type="entry name" value="CAP"/>
    <property type="match status" value="1"/>
</dbReference>
<evidence type="ECO:0000313" key="3">
    <source>
        <dbReference type="EMBL" id="MBC5997725.1"/>
    </source>
</evidence>
<comment type="caution">
    <text evidence="3">The sequence shown here is derived from an EMBL/GenBank/DDBJ whole genome shotgun (WGS) entry which is preliminary data.</text>
</comment>